<accession>A0A1Y2ET63</accession>
<evidence type="ECO:0000256" key="3">
    <source>
        <dbReference type="ARBA" id="ARBA00022980"/>
    </source>
</evidence>
<keyword evidence="4" id="KW-0496">Mitochondrion</keyword>
<evidence type="ECO:0000256" key="8">
    <source>
        <dbReference type="SAM" id="MobiDB-lite"/>
    </source>
</evidence>
<reference evidence="9 10" key="1">
    <citation type="submission" date="2016-07" db="EMBL/GenBank/DDBJ databases">
        <title>Pervasive Adenine N6-methylation of Active Genes in Fungi.</title>
        <authorList>
            <consortium name="DOE Joint Genome Institute"/>
            <person name="Mondo S.J."/>
            <person name="Dannebaum R.O."/>
            <person name="Kuo R.C."/>
            <person name="Labutti K."/>
            <person name="Haridas S."/>
            <person name="Kuo A."/>
            <person name="Salamov A."/>
            <person name="Ahrendt S.R."/>
            <person name="Lipzen A."/>
            <person name="Sullivan W."/>
            <person name="Andreopoulos W.B."/>
            <person name="Clum A."/>
            <person name="Lindquist E."/>
            <person name="Daum C."/>
            <person name="Ramamoorthy G.K."/>
            <person name="Gryganskyi A."/>
            <person name="Culley D."/>
            <person name="Magnuson J.K."/>
            <person name="James T.Y."/>
            <person name="O'Malley M.A."/>
            <person name="Stajich J.E."/>
            <person name="Spatafora J.W."/>
            <person name="Visel A."/>
            <person name="Grigoriev I.V."/>
        </authorList>
    </citation>
    <scope>NUCLEOTIDE SEQUENCE [LARGE SCALE GENOMIC DNA]</scope>
    <source>
        <strain evidence="9 10">62-1032</strain>
    </source>
</reference>
<feature type="region of interest" description="Disordered" evidence="8">
    <location>
        <begin position="25"/>
        <end position="51"/>
    </location>
</feature>
<dbReference type="InterPro" id="IPR013870">
    <property type="entry name" value="Ribosomal_mL54"/>
</dbReference>
<keyword evidence="2" id="KW-0809">Transit peptide</keyword>
<dbReference type="Proteomes" id="UP000193467">
    <property type="component" value="Unassembled WGS sequence"/>
</dbReference>
<dbReference type="EMBL" id="MCGR01000040">
    <property type="protein sequence ID" value="ORY74752.1"/>
    <property type="molecule type" value="Genomic_DNA"/>
</dbReference>
<comment type="caution">
    <text evidence="9">The sequence shown here is derived from an EMBL/GenBank/DDBJ whole genome shotgun (WGS) entry which is preliminary data.</text>
</comment>
<evidence type="ECO:0000256" key="6">
    <source>
        <dbReference type="ARBA" id="ARBA00033752"/>
    </source>
</evidence>
<name>A0A1Y2ET63_9BASI</name>
<evidence type="ECO:0000313" key="9">
    <source>
        <dbReference type="EMBL" id="ORY74752.1"/>
    </source>
</evidence>
<dbReference type="FunCoup" id="A0A1Y2ET63">
    <property type="interactions" value="28"/>
</dbReference>
<evidence type="ECO:0000256" key="2">
    <source>
        <dbReference type="ARBA" id="ARBA00022946"/>
    </source>
</evidence>
<evidence type="ECO:0000256" key="1">
    <source>
        <dbReference type="ARBA" id="ARBA00004173"/>
    </source>
</evidence>
<protein>
    <recommendedName>
        <fullName evidence="7">Large ribosomal subunit protein mL54</fullName>
    </recommendedName>
</protein>
<dbReference type="GO" id="GO:0003735">
    <property type="term" value="F:structural constituent of ribosome"/>
    <property type="evidence" value="ECO:0007669"/>
    <property type="project" value="TreeGrafter"/>
</dbReference>
<dbReference type="PANTHER" id="PTHR28595:SF1">
    <property type="entry name" value="LARGE RIBOSOMAL SUBUNIT PROTEIN ML54"/>
    <property type="match status" value="1"/>
</dbReference>
<proteinExistence type="inferred from homology"/>
<evidence type="ECO:0000313" key="10">
    <source>
        <dbReference type="Proteomes" id="UP000193467"/>
    </source>
</evidence>
<keyword evidence="5" id="KW-0687">Ribonucleoprotein</keyword>
<gene>
    <name evidence="9" type="ORF">BCR35DRAFT_306564</name>
</gene>
<keyword evidence="3 9" id="KW-0689">Ribosomal protein</keyword>
<evidence type="ECO:0000256" key="5">
    <source>
        <dbReference type="ARBA" id="ARBA00023274"/>
    </source>
</evidence>
<sequence>MSCTCLLRTLRPATRLSAVRPAAFSTSSFASAPAPAAPTGASAKAAPSSCPAGTKITGISVLKDGQDPVAKEDSEYPAWLWQILEPKKGGNDEAGALYNERRRMKSEGRTAIKASNTLKG</sequence>
<comment type="similarity">
    <text evidence="6">Belongs to the mitochondrion-specific ribosomal protein mL54 family.</text>
</comment>
<dbReference type="STRING" id="106004.A0A1Y2ET63"/>
<evidence type="ECO:0000256" key="7">
    <source>
        <dbReference type="ARBA" id="ARBA00035179"/>
    </source>
</evidence>
<dbReference type="GO" id="GO:0005762">
    <property type="term" value="C:mitochondrial large ribosomal subunit"/>
    <property type="evidence" value="ECO:0007669"/>
    <property type="project" value="TreeGrafter"/>
</dbReference>
<organism evidence="9 10">
    <name type="scientific">Leucosporidium creatinivorum</name>
    <dbReference type="NCBI Taxonomy" id="106004"/>
    <lineage>
        <taxon>Eukaryota</taxon>
        <taxon>Fungi</taxon>
        <taxon>Dikarya</taxon>
        <taxon>Basidiomycota</taxon>
        <taxon>Pucciniomycotina</taxon>
        <taxon>Microbotryomycetes</taxon>
        <taxon>Leucosporidiales</taxon>
        <taxon>Leucosporidium</taxon>
    </lineage>
</organism>
<keyword evidence="10" id="KW-1185">Reference proteome</keyword>
<comment type="subcellular location">
    <subcellularLocation>
        <location evidence="1">Mitochondrion</location>
    </subcellularLocation>
</comment>
<dbReference type="AlphaFoldDB" id="A0A1Y2ET63"/>
<evidence type="ECO:0000256" key="4">
    <source>
        <dbReference type="ARBA" id="ARBA00023128"/>
    </source>
</evidence>
<dbReference type="OrthoDB" id="10252718at2759"/>
<dbReference type="PANTHER" id="PTHR28595">
    <property type="entry name" value="39S RIBOSOMAL PROTEIN L54, MITOCHONDRIAL"/>
    <property type="match status" value="1"/>
</dbReference>
<dbReference type="Pfam" id="PF08561">
    <property type="entry name" value="Ribosomal_L37"/>
    <property type="match status" value="1"/>
</dbReference>
<dbReference type="InParanoid" id="A0A1Y2ET63"/>